<keyword evidence="4" id="KW-0479">Metal-binding</keyword>
<keyword evidence="3" id="KW-0808">Transferase</keyword>
<dbReference type="PROSITE" id="PS00518">
    <property type="entry name" value="ZF_RING_1"/>
    <property type="match status" value="1"/>
</dbReference>
<dbReference type="Proteomes" id="UP000309340">
    <property type="component" value="Unassembled WGS sequence"/>
</dbReference>
<dbReference type="InterPro" id="IPR044066">
    <property type="entry name" value="TRIAD_supradom"/>
</dbReference>
<dbReference type="STRING" id="329884.A0A4U0WP46"/>
<dbReference type="InterPro" id="IPR031127">
    <property type="entry name" value="E3_UB_ligase_RBR"/>
</dbReference>
<evidence type="ECO:0000256" key="6">
    <source>
        <dbReference type="ARBA" id="ARBA00022771"/>
    </source>
</evidence>
<sequence>MLNERYAAQSHWILLTAPDQAVPNALVIDDWDAWKTALDNVDAETAEFIIQLRLEDLSTPAPEPVAKVTCSACSHEHPPHDVVKAPCEHDYCAACLENLYRACMTDESLFPPRCCRQPFPWELVRDLLSQELQSAFVAKRVELETQDRTYCHVATCSAFIPPDDNVADSAPCPKCQRSTCIKCKRESHTGVCGEDDETEEFLATARQNGWPRCFGCRRVVELNTGCNHMTCLCGAQFCYLCAATWKTCPCAQWDEERLLERAAAHVNNAGAGGHQAPNHAAQVARAAEHLRENHECEHRRWTRRATGSLRCEECRCYQQRFVDECDRCHLRACYRCRTNRL</sequence>
<dbReference type="EC" id="2.3.2.31" evidence="2"/>
<protein>
    <recommendedName>
        <fullName evidence="2">RBR-type E3 ubiquitin transferase</fullName>
        <ecNumber evidence="2">2.3.2.31</ecNumber>
    </recommendedName>
</protein>
<evidence type="ECO:0000256" key="2">
    <source>
        <dbReference type="ARBA" id="ARBA00012251"/>
    </source>
</evidence>
<dbReference type="InterPro" id="IPR002867">
    <property type="entry name" value="IBR_dom"/>
</dbReference>
<comment type="catalytic activity">
    <reaction evidence="1">
        <text>[E2 ubiquitin-conjugating enzyme]-S-ubiquitinyl-L-cysteine + [acceptor protein]-L-lysine = [E2 ubiquitin-conjugating enzyme]-L-cysteine + [acceptor protein]-N(6)-ubiquitinyl-L-lysine.</text>
        <dbReference type="EC" id="2.3.2.31"/>
    </reaction>
</comment>
<keyword evidence="11" id="KW-1185">Reference proteome</keyword>
<dbReference type="Pfam" id="PF01485">
    <property type="entry name" value="IBR"/>
    <property type="match status" value="2"/>
</dbReference>
<dbReference type="CDD" id="cd22584">
    <property type="entry name" value="Rcat_RBR_unk"/>
    <property type="match status" value="1"/>
</dbReference>
<evidence type="ECO:0000256" key="4">
    <source>
        <dbReference type="ARBA" id="ARBA00022723"/>
    </source>
</evidence>
<name>A0A4U0WP46_9PEZI</name>
<evidence type="ECO:0000256" key="8">
    <source>
        <dbReference type="ARBA" id="ARBA00022833"/>
    </source>
</evidence>
<dbReference type="SMART" id="SM00647">
    <property type="entry name" value="IBR"/>
    <property type="match status" value="1"/>
</dbReference>
<evidence type="ECO:0000259" key="9">
    <source>
        <dbReference type="PROSITE" id="PS51873"/>
    </source>
</evidence>
<evidence type="ECO:0000313" key="10">
    <source>
        <dbReference type="EMBL" id="TKA64801.1"/>
    </source>
</evidence>
<dbReference type="GO" id="GO:0016567">
    <property type="term" value="P:protein ubiquitination"/>
    <property type="evidence" value="ECO:0007669"/>
    <property type="project" value="InterPro"/>
</dbReference>
<proteinExistence type="predicted"/>
<gene>
    <name evidence="10" type="ORF">B0A55_10107</name>
</gene>
<dbReference type="Gene3D" id="1.20.120.1750">
    <property type="match status" value="1"/>
</dbReference>
<dbReference type="OrthoDB" id="9977870at2759"/>
<feature type="domain" description="RING-type" evidence="9">
    <location>
        <begin position="66"/>
        <end position="254"/>
    </location>
</feature>
<accession>A0A4U0WP46</accession>
<evidence type="ECO:0000256" key="3">
    <source>
        <dbReference type="ARBA" id="ARBA00022679"/>
    </source>
</evidence>
<dbReference type="SUPFAM" id="SSF57850">
    <property type="entry name" value="RING/U-box"/>
    <property type="match status" value="2"/>
</dbReference>
<keyword evidence="5" id="KW-0677">Repeat</keyword>
<evidence type="ECO:0000256" key="7">
    <source>
        <dbReference type="ARBA" id="ARBA00022786"/>
    </source>
</evidence>
<keyword evidence="8" id="KW-0862">Zinc</keyword>
<reference evidence="10 11" key="1">
    <citation type="submission" date="2017-03" db="EMBL/GenBank/DDBJ databases">
        <title>Genomes of endolithic fungi from Antarctica.</title>
        <authorList>
            <person name="Coleine C."/>
            <person name="Masonjones S."/>
            <person name="Stajich J.E."/>
        </authorList>
    </citation>
    <scope>NUCLEOTIDE SEQUENCE [LARGE SCALE GENOMIC DNA]</scope>
    <source>
        <strain evidence="10 11">CCFEE 5184</strain>
    </source>
</reference>
<keyword evidence="6" id="KW-0863">Zinc-finger</keyword>
<dbReference type="EMBL" id="NAJQ01000797">
    <property type="protein sequence ID" value="TKA64801.1"/>
    <property type="molecule type" value="Genomic_DNA"/>
</dbReference>
<dbReference type="GO" id="GO:0061630">
    <property type="term" value="F:ubiquitin protein ligase activity"/>
    <property type="evidence" value="ECO:0007669"/>
    <property type="project" value="UniProtKB-EC"/>
</dbReference>
<dbReference type="AlphaFoldDB" id="A0A4U0WP46"/>
<keyword evidence="7" id="KW-0833">Ubl conjugation pathway</keyword>
<evidence type="ECO:0000313" key="11">
    <source>
        <dbReference type="Proteomes" id="UP000309340"/>
    </source>
</evidence>
<dbReference type="CDD" id="cd20335">
    <property type="entry name" value="BRcat_RBR"/>
    <property type="match status" value="1"/>
</dbReference>
<comment type="caution">
    <text evidence="10">The sequence shown here is derived from an EMBL/GenBank/DDBJ whole genome shotgun (WGS) entry which is preliminary data.</text>
</comment>
<organism evidence="10 11">
    <name type="scientific">Friedmanniomyces simplex</name>
    <dbReference type="NCBI Taxonomy" id="329884"/>
    <lineage>
        <taxon>Eukaryota</taxon>
        <taxon>Fungi</taxon>
        <taxon>Dikarya</taxon>
        <taxon>Ascomycota</taxon>
        <taxon>Pezizomycotina</taxon>
        <taxon>Dothideomycetes</taxon>
        <taxon>Dothideomycetidae</taxon>
        <taxon>Mycosphaerellales</taxon>
        <taxon>Teratosphaeriaceae</taxon>
        <taxon>Friedmanniomyces</taxon>
    </lineage>
</organism>
<dbReference type="PANTHER" id="PTHR11685">
    <property type="entry name" value="RBR FAMILY RING FINGER AND IBR DOMAIN-CONTAINING"/>
    <property type="match status" value="1"/>
</dbReference>
<dbReference type="GO" id="GO:0008270">
    <property type="term" value="F:zinc ion binding"/>
    <property type="evidence" value="ECO:0007669"/>
    <property type="project" value="UniProtKB-KW"/>
</dbReference>
<dbReference type="InterPro" id="IPR017907">
    <property type="entry name" value="Znf_RING_CS"/>
</dbReference>
<evidence type="ECO:0000256" key="5">
    <source>
        <dbReference type="ARBA" id="ARBA00022737"/>
    </source>
</evidence>
<evidence type="ECO:0000256" key="1">
    <source>
        <dbReference type="ARBA" id="ARBA00001798"/>
    </source>
</evidence>
<dbReference type="PROSITE" id="PS51873">
    <property type="entry name" value="TRIAD"/>
    <property type="match status" value="1"/>
</dbReference>